<name>A0A3Q0SVV0_AMPCI</name>
<dbReference type="Proteomes" id="UP000261340">
    <property type="component" value="Unplaced"/>
</dbReference>
<dbReference type="AlphaFoldDB" id="A0A3Q0SVV0"/>
<feature type="transmembrane region" description="Helical" evidence="1">
    <location>
        <begin position="21"/>
        <end position="44"/>
    </location>
</feature>
<organism evidence="2 3">
    <name type="scientific">Amphilophus citrinellus</name>
    <name type="common">Midas cichlid</name>
    <name type="synonym">Cichlasoma citrinellum</name>
    <dbReference type="NCBI Taxonomy" id="61819"/>
    <lineage>
        <taxon>Eukaryota</taxon>
        <taxon>Metazoa</taxon>
        <taxon>Chordata</taxon>
        <taxon>Craniata</taxon>
        <taxon>Vertebrata</taxon>
        <taxon>Euteleostomi</taxon>
        <taxon>Actinopterygii</taxon>
        <taxon>Neopterygii</taxon>
        <taxon>Teleostei</taxon>
        <taxon>Neoteleostei</taxon>
        <taxon>Acanthomorphata</taxon>
        <taxon>Ovalentaria</taxon>
        <taxon>Cichlomorphae</taxon>
        <taxon>Cichliformes</taxon>
        <taxon>Cichlidae</taxon>
        <taxon>New World cichlids</taxon>
        <taxon>Cichlasomatinae</taxon>
        <taxon>Heroini</taxon>
        <taxon>Amphilophus</taxon>
    </lineage>
</organism>
<reference evidence="2" key="1">
    <citation type="submission" date="2025-08" db="UniProtKB">
        <authorList>
            <consortium name="Ensembl"/>
        </authorList>
    </citation>
    <scope>IDENTIFICATION</scope>
</reference>
<keyword evidence="3" id="KW-1185">Reference proteome</keyword>
<protein>
    <submittedName>
        <fullName evidence="2">Uncharacterized protein</fullName>
    </submittedName>
</protein>
<dbReference type="STRING" id="61819.ENSACIP00000025838"/>
<evidence type="ECO:0000313" key="3">
    <source>
        <dbReference type="Proteomes" id="UP000261340"/>
    </source>
</evidence>
<keyword evidence="1" id="KW-0812">Transmembrane</keyword>
<evidence type="ECO:0000313" key="2">
    <source>
        <dbReference type="Ensembl" id="ENSACIP00000025838.1"/>
    </source>
</evidence>
<keyword evidence="1" id="KW-1133">Transmembrane helix</keyword>
<sequence length="145" mass="16608">MQDYEASISFLGTWGRFQMKVFFLSCVTCLPSGYNILSVIFLLASPPHQCYIPLHRNLSQDWLQASIPIQQVAGQLERSSCSRYELDLVQNLSALGIRPSLDQIHNYSALGEECKDGWTYSTEHYDLTVVTEVHLFPVWFQELDT</sequence>
<dbReference type="Ensembl" id="ENSACIT00000026515.1">
    <property type="protein sequence ID" value="ENSACIP00000025838.1"/>
    <property type="gene ID" value="ENSACIG00000020021.1"/>
</dbReference>
<accession>A0A3Q0SVV0</accession>
<keyword evidence="1" id="KW-0472">Membrane</keyword>
<evidence type="ECO:0000256" key="1">
    <source>
        <dbReference type="SAM" id="Phobius"/>
    </source>
</evidence>
<proteinExistence type="predicted"/>
<dbReference type="GeneTree" id="ENSGT00940000163251"/>
<dbReference type="OMA" id="DWLQASI"/>
<reference evidence="2" key="2">
    <citation type="submission" date="2025-09" db="UniProtKB">
        <authorList>
            <consortium name="Ensembl"/>
        </authorList>
    </citation>
    <scope>IDENTIFICATION</scope>
</reference>